<sequence>MRKRTLKEKFYTGCGYSIFGALAFTFFLGLSLAYGIKTASIIVGAIVTVFWLILIAICLIEEGEPHEKKKPDIDVINFNDWNYDLKANSNESR</sequence>
<evidence type="ECO:0000313" key="3">
    <source>
        <dbReference type="Proteomes" id="UP000283765"/>
    </source>
</evidence>
<keyword evidence="1" id="KW-0812">Transmembrane</keyword>
<proteinExistence type="predicted"/>
<feature type="transmembrane region" description="Helical" evidence="1">
    <location>
        <begin position="40"/>
        <end position="60"/>
    </location>
</feature>
<keyword evidence="1" id="KW-1133">Transmembrane helix</keyword>
<dbReference type="Proteomes" id="UP000283765">
    <property type="component" value="Unassembled WGS sequence"/>
</dbReference>
<keyword evidence="1" id="KW-0472">Membrane</keyword>
<protein>
    <submittedName>
        <fullName evidence="2">Uncharacterized protein</fullName>
    </submittedName>
</protein>
<feature type="transmembrane region" description="Helical" evidence="1">
    <location>
        <begin position="12"/>
        <end position="34"/>
    </location>
</feature>
<name>A0A412RQS6_9FIRM</name>
<accession>A0A412RQS6</accession>
<organism evidence="2 3">
    <name type="scientific">Agathobacter rectalis</name>
    <dbReference type="NCBI Taxonomy" id="39491"/>
    <lineage>
        <taxon>Bacteria</taxon>
        <taxon>Bacillati</taxon>
        <taxon>Bacillota</taxon>
        <taxon>Clostridia</taxon>
        <taxon>Lachnospirales</taxon>
        <taxon>Lachnospiraceae</taxon>
        <taxon>Agathobacter</taxon>
    </lineage>
</organism>
<comment type="caution">
    <text evidence="2">The sequence shown here is derived from an EMBL/GenBank/DDBJ whole genome shotgun (WGS) entry which is preliminary data.</text>
</comment>
<dbReference type="EMBL" id="QRXR01000008">
    <property type="protein sequence ID" value="RGU26101.1"/>
    <property type="molecule type" value="Genomic_DNA"/>
</dbReference>
<evidence type="ECO:0000313" key="2">
    <source>
        <dbReference type="EMBL" id="RGU26101.1"/>
    </source>
</evidence>
<gene>
    <name evidence="2" type="ORF">DWW89_06560</name>
</gene>
<reference evidence="2 3" key="1">
    <citation type="submission" date="2018-08" db="EMBL/GenBank/DDBJ databases">
        <title>A genome reference for cultivated species of the human gut microbiota.</title>
        <authorList>
            <person name="Zou Y."/>
            <person name="Xue W."/>
            <person name="Luo G."/>
        </authorList>
    </citation>
    <scope>NUCLEOTIDE SEQUENCE [LARGE SCALE GENOMIC DNA]</scope>
    <source>
        <strain evidence="2 3">AF17-27</strain>
    </source>
</reference>
<dbReference type="RefSeq" id="WP_117993525.1">
    <property type="nucleotide sequence ID" value="NZ_QRXR01000008.1"/>
</dbReference>
<dbReference type="AlphaFoldDB" id="A0A412RQS6"/>
<evidence type="ECO:0000256" key="1">
    <source>
        <dbReference type="SAM" id="Phobius"/>
    </source>
</evidence>